<keyword evidence="1" id="KW-1133">Transmembrane helix</keyword>
<feature type="transmembrane region" description="Helical" evidence="1">
    <location>
        <begin position="651"/>
        <end position="673"/>
    </location>
</feature>
<feature type="domain" description="Aerotolerance regulator N-terminal" evidence="2">
    <location>
        <begin position="1"/>
        <end position="76"/>
    </location>
</feature>
<keyword evidence="1" id="KW-0472">Membrane</keyword>
<accession>A0A1W2DHS9</accession>
<evidence type="ECO:0000313" key="4">
    <source>
        <dbReference type="Proteomes" id="UP000192678"/>
    </source>
</evidence>
<dbReference type="InterPro" id="IPR024163">
    <property type="entry name" value="Aerotolerance_reg_N"/>
</dbReference>
<evidence type="ECO:0000259" key="2">
    <source>
        <dbReference type="Pfam" id="PF07584"/>
    </source>
</evidence>
<dbReference type="InterPro" id="IPR029062">
    <property type="entry name" value="Class_I_gatase-like"/>
</dbReference>
<proteinExistence type="predicted"/>
<dbReference type="EMBL" id="FWYB01000007">
    <property type="protein sequence ID" value="SMC97029.1"/>
    <property type="molecule type" value="Genomic_DNA"/>
</dbReference>
<dbReference type="SUPFAM" id="SSF52317">
    <property type="entry name" value="Class I glutamine amidotransferase-like"/>
    <property type="match status" value="1"/>
</dbReference>
<protein>
    <submittedName>
        <fullName evidence="3">N-terminal double-transmembrane domain-containing protein</fullName>
    </submittedName>
</protein>
<reference evidence="3 4" key="1">
    <citation type="submission" date="2017-04" db="EMBL/GenBank/DDBJ databases">
        <authorList>
            <person name="Afonso C.L."/>
            <person name="Miller P.J."/>
            <person name="Scott M.A."/>
            <person name="Spackman E."/>
            <person name="Goraichik I."/>
            <person name="Dimitrov K.M."/>
            <person name="Suarez D.L."/>
            <person name="Swayne D.E."/>
        </authorList>
    </citation>
    <scope>NUCLEOTIDE SEQUENCE [LARGE SCALE GENOMIC DNA]</scope>
    <source>
        <strain evidence="3 4">DSM 19625</strain>
    </source>
</reference>
<dbReference type="PANTHER" id="PTHR37464:SF1">
    <property type="entry name" value="BLL2463 PROTEIN"/>
    <property type="match status" value="1"/>
</dbReference>
<evidence type="ECO:0000313" key="3">
    <source>
        <dbReference type="EMBL" id="SMC97029.1"/>
    </source>
</evidence>
<dbReference type="AlphaFoldDB" id="A0A1W2DHS9"/>
<dbReference type="Pfam" id="PF07584">
    <property type="entry name" value="BatA"/>
    <property type="match status" value="1"/>
</dbReference>
<evidence type="ECO:0000256" key="1">
    <source>
        <dbReference type="SAM" id="Phobius"/>
    </source>
</evidence>
<dbReference type="Proteomes" id="UP000192678">
    <property type="component" value="Unassembled WGS sequence"/>
</dbReference>
<gene>
    <name evidence="3" type="ORF">SAMN04488101_10721</name>
</gene>
<feature type="transmembrane region" description="Helical" evidence="1">
    <location>
        <begin position="6"/>
        <end position="26"/>
    </location>
</feature>
<dbReference type="InterPro" id="IPR011933">
    <property type="entry name" value="Double_TM_dom"/>
</dbReference>
<dbReference type="PANTHER" id="PTHR37464">
    <property type="entry name" value="BLL2463 PROTEIN"/>
    <property type="match status" value="1"/>
</dbReference>
<sequence length="682" mass="76394">MNFLYPGFLFALLAIAIPIAIHLFNFRKFKKVYFSNVQFLTAVKEQNSSREKLKHLLVLFSRILAVTFLVLAFARPFIPAWGSDNQSSNRNLISIYIDNSYSMESLNKEGNLLEEAKRKAKEIARAYAMTDQFKLVTNDFEGKHQRAVNREEFVRLLDDVKISASGRSLQQVVNRLETDISTNVNEVAYLLSDFQKGFVGTQPVKTNNALNYSFLKLNANSLPNISIDSIWSLSPVHLPNQAEQFVVQLHNYGDEDASDIPVKLTINKQQKAISNVSIPAGKILKDTLSFSGLNGGWKQGTLAIKDFPLTFDDNLNFTFKVQPDLKVLSISGNPSERYIRSLFSADAYFKLTEMPESNIRYSAFPEYSLIVLDGLKEPSSGLAQQLKLYVQNGGTVVVFPNLDANTNLYSSFLNGLSLPAVQELITGPSIASTIDLKNSVFKDVFEQVPENIDLPVVSRYFSYAEQNKSNKENILKLPLNRFLFAGYNIGAGKVYLSASSLDAKDGNIARHPVFVPLMFKVAFGSNKEQPFYYITGRNNVLESAKINLSGNQSLKLVSNGFEVIPEVRQTPGKTLLYVADQVKKSGFYQLKKADSVLSVVAFNDDRSESDMHYATENEIKALLNKDNIGFYDAKKDALSMGIALKNNSNELWKLCLILAVVFLAIEILLIRFFNNSKNIQTT</sequence>
<keyword evidence="1 3" id="KW-0812">Transmembrane</keyword>
<feature type="transmembrane region" description="Helical" evidence="1">
    <location>
        <begin position="56"/>
        <end position="78"/>
    </location>
</feature>
<keyword evidence="4" id="KW-1185">Reference proteome</keyword>
<dbReference type="OrthoDB" id="9810200at2"/>
<dbReference type="RefSeq" id="WP_084289887.1">
    <property type="nucleotide sequence ID" value="NZ_FWYB01000007.1"/>
</dbReference>
<organism evidence="3 4">
    <name type="scientific">Pedobacter nyackensis</name>
    <dbReference type="NCBI Taxonomy" id="475255"/>
    <lineage>
        <taxon>Bacteria</taxon>
        <taxon>Pseudomonadati</taxon>
        <taxon>Bacteroidota</taxon>
        <taxon>Sphingobacteriia</taxon>
        <taxon>Sphingobacteriales</taxon>
        <taxon>Sphingobacteriaceae</taxon>
        <taxon>Pedobacter</taxon>
    </lineage>
</organism>
<name>A0A1W2DHS9_9SPHI</name>
<dbReference type="STRING" id="475255.SAMN04488101_10721"/>
<dbReference type="NCBIfam" id="TIGR02226">
    <property type="entry name" value="two_anch"/>
    <property type="match status" value="1"/>
</dbReference>